<name>A0ACC2HAE1_DALPE</name>
<reference evidence="1" key="1">
    <citation type="submission" date="2021-05" db="EMBL/GenBank/DDBJ databases">
        <authorList>
            <person name="Pan Q."/>
            <person name="Jouanno E."/>
            <person name="Zahm M."/>
            <person name="Klopp C."/>
            <person name="Cabau C."/>
            <person name="Louis A."/>
            <person name="Berthelot C."/>
            <person name="Parey E."/>
            <person name="Roest Crollius H."/>
            <person name="Montfort J."/>
            <person name="Robinson-Rechavi M."/>
            <person name="Bouchez O."/>
            <person name="Lampietro C."/>
            <person name="Lopez Roques C."/>
            <person name="Donnadieu C."/>
            <person name="Postlethwait J."/>
            <person name="Bobe J."/>
            <person name="Dillon D."/>
            <person name="Chandos A."/>
            <person name="von Hippel F."/>
            <person name="Guiguen Y."/>
        </authorList>
    </citation>
    <scope>NUCLEOTIDE SEQUENCE</scope>
    <source>
        <strain evidence="1">YG-Jan2019</strain>
    </source>
</reference>
<dbReference type="Proteomes" id="UP001157502">
    <property type="component" value="Chromosome 4"/>
</dbReference>
<evidence type="ECO:0000313" key="1">
    <source>
        <dbReference type="EMBL" id="KAJ8012939.1"/>
    </source>
</evidence>
<organism evidence="1 2">
    <name type="scientific">Dallia pectoralis</name>
    <name type="common">Alaska blackfish</name>
    <dbReference type="NCBI Taxonomy" id="75939"/>
    <lineage>
        <taxon>Eukaryota</taxon>
        <taxon>Metazoa</taxon>
        <taxon>Chordata</taxon>
        <taxon>Craniata</taxon>
        <taxon>Vertebrata</taxon>
        <taxon>Euteleostomi</taxon>
        <taxon>Actinopterygii</taxon>
        <taxon>Neopterygii</taxon>
        <taxon>Teleostei</taxon>
        <taxon>Protacanthopterygii</taxon>
        <taxon>Esociformes</taxon>
        <taxon>Umbridae</taxon>
        <taxon>Dallia</taxon>
    </lineage>
</organism>
<keyword evidence="2" id="KW-1185">Reference proteome</keyword>
<gene>
    <name evidence="1" type="ORF">DPEC_G00048090</name>
</gene>
<dbReference type="EMBL" id="CM055731">
    <property type="protein sequence ID" value="KAJ8012939.1"/>
    <property type="molecule type" value="Genomic_DNA"/>
</dbReference>
<sequence>MRLRYDGIYYLEIIEIKSYDGGDIKVLAENPEGIAEHMVKLEITQKEDFRSVLRRAPEPKVPEPSAAAEHGKVSFDVVKVDKPTETKDTKEVVQLKKTERVIHSKATEETDELKGKFKRRTEEGYYEAITAVELKSQRRMSLMRTCSGRGRKNCFTIRKYCLRLRRKKRRNGCKFISP</sequence>
<accession>A0ACC2HAE1</accession>
<evidence type="ECO:0000313" key="2">
    <source>
        <dbReference type="Proteomes" id="UP001157502"/>
    </source>
</evidence>
<protein>
    <submittedName>
        <fullName evidence="1">Uncharacterized protein</fullName>
    </submittedName>
</protein>
<proteinExistence type="predicted"/>
<comment type="caution">
    <text evidence="1">The sequence shown here is derived from an EMBL/GenBank/DDBJ whole genome shotgun (WGS) entry which is preliminary data.</text>
</comment>